<accession>A0ABR2SLV4</accession>
<keyword evidence="2" id="KW-1185">Reference proteome</keyword>
<dbReference type="SUPFAM" id="SSF46774">
    <property type="entry name" value="ARID-like"/>
    <property type="match status" value="1"/>
</dbReference>
<evidence type="ECO:0000313" key="2">
    <source>
        <dbReference type="Proteomes" id="UP001396334"/>
    </source>
</evidence>
<protein>
    <submittedName>
        <fullName evidence="1">Uncharacterized protein</fullName>
    </submittedName>
</protein>
<name>A0ABR2SLV4_9ROSI</name>
<organism evidence="1 2">
    <name type="scientific">Hibiscus sabdariffa</name>
    <name type="common">roselle</name>
    <dbReference type="NCBI Taxonomy" id="183260"/>
    <lineage>
        <taxon>Eukaryota</taxon>
        <taxon>Viridiplantae</taxon>
        <taxon>Streptophyta</taxon>
        <taxon>Embryophyta</taxon>
        <taxon>Tracheophyta</taxon>
        <taxon>Spermatophyta</taxon>
        <taxon>Magnoliopsida</taxon>
        <taxon>eudicotyledons</taxon>
        <taxon>Gunneridae</taxon>
        <taxon>Pentapetalae</taxon>
        <taxon>rosids</taxon>
        <taxon>malvids</taxon>
        <taxon>Malvales</taxon>
        <taxon>Malvaceae</taxon>
        <taxon>Malvoideae</taxon>
        <taxon>Hibiscus</taxon>
    </lineage>
</organism>
<gene>
    <name evidence="1" type="ORF">V6N11_038975</name>
</gene>
<evidence type="ECO:0000313" key="1">
    <source>
        <dbReference type="EMBL" id="KAK9026129.1"/>
    </source>
</evidence>
<comment type="caution">
    <text evidence="1">The sequence shown here is derived from an EMBL/GenBank/DDBJ whole genome shotgun (WGS) entry which is preliminary data.</text>
</comment>
<dbReference type="Proteomes" id="UP001396334">
    <property type="component" value="Unassembled WGS sequence"/>
</dbReference>
<dbReference type="InterPro" id="IPR036431">
    <property type="entry name" value="ARID_dom_sf"/>
</dbReference>
<reference evidence="1 2" key="1">
    <citation type="journal article" date="2024" name="G3 (Bethesda)">
        <title>Genome assembly of Hibiscus sabdariffa L. provides insights into metabolisms of medicinal natural products.</title>
        <authorList>
            <person name="Kim T."/>
        </authorList>
    </citation>
    <scope>NUCLEOTIDE SEQUENCE [LARGE SCALE GENOMIC DNA]</scope>
    <source>
        <strain evidence="1">TK-2024</strain>
        <tissue evidence="1">Old leaves</tissue>
    </source>
</reference>
<dbReference type="EMBL" id="JBBPBN010000013">
    <property type="protein sequence ID" value="KAK9026129.1"/>
    <property type="molecule type" value="Genomic_DNA"/>
</dbReference>
<sequence length="141" mass="16561">MANPPAFESIIRHYPAALASHEEIMENPVKFHACLKVLKFFEFYKWVTLRGGFKEVDQHNRWPELDQNEENFEIQSPLSPPQDPKTSTFSKTMLLKYARIDDLEIRTIVQCRIRELMDDGYLVKARIDGLEYDGVLNLFRV</sequence>
<proteinExistence type="predicted"/>